<organism evidence="1">
    <name type="scientific">Panicum hallii</name>
    <dbReference type="NCBI Taxonomy" id="206008"/>
    <lineage>
        <taxon>Eukaryota</taxon>
        <taxon>Viridiplantae</taxon>
        <taxon>Streptophyta</taxon>
        <taxon>Embryophyta</taxon>
        <taxon>Tracheophyta</taxon>
        <taxon>Spermatophyta</taxon>
        <taxon>Magnoliopsida</taxon>
        <taxon>Liliopsida</taxon>
        <taxon>Poales</taxon>
        <taxon>Poaceae</taxon>
        <taxon>PACMAD clade</taxon>
        <taxon>Panicoideae</taxon>
        <taxon>Panicodae</taxon>
        <taxon>Paniceae</taxon>
        <taxon>Panicinae</taxon>
        <taxon>Panicum</taxon>
        <taxon>Panicum sect. Panicum</taxon>
    </lineage>
</organism>
<gene>
    <name evidence="1" type="ORF">PAHAL_9G241700</name>
</gene>
<dbReference type="EMBL" id="CM008054">
    <property type="protein sequence ID" value="PVH31819.1"/>
    <property type="molecule type" value="Genomic_DNA"/>
</dbReference>
<sequence>MDVRLENSCKLSRHDPWVILGMDKDLFLFLKPHDAGQGGEDIPKEIQHMFSNKNWKESMGSGKWVELEADCIQETTDAPAPEEVIAGARKQFTK</sequence>
<dbReference type="Proteomes" id="UP000243499">
    <property type="component" value="Chromosome 9"/>
</dbReference>
<dbReference type="Gramene" id="PVH31819">
    <property type="protein sequence ID" value="PVH31819"/>
    <property type="gene ID" value="PAHAL_9G241700"/>
</dbReference>
<evidence type="ECO:0000313" key="1">
    <source>
        <dbReference type="EMBL" id="PVH31819.1"/>
    </source>
</evidence>
<protein>
    <submittedName>
        <fullName evidence="1">Uncharacterized protein</fullName>
    </submittedName>
</protein>
<reference evidence="1" key="1">
    <citation type="submission" date="2018-04" db="EMBL/GenBank/DDBJ databases">
        <title>WGS assembly of Panicum hallii.</title>
        <authorList>
            <person name="Lovell J."/>
            <person name="Jenkins J."/>
            <person name="Lowry D."/>
            <person name="Mamidi S."/>
            <person name="Sreedasyam A."/>
            <person name="Weng X."/>
            <person name="Barry K."/>
            <person name="Bonette J."/>
            <person name="Campitelli B."/>
            <person name="Daum C."/>
            <person name="Gordon S."/>
            <person name="Gould B."/>
            <person name="Lipzen A."/>
            <person name="Macqueen A."/>
            <person name="Palacio-Mejia J."/>
            <person name="Plott C."/>
            <person name="Shakirov E."/>
            <person name="Shu S."/>
            <person name="Yoshinaga Y."/>
            <person name="Zane M."/>
            <person name="Rokhsar D."/>
            <person name="Grimwood J."/>
            <person name="Schmutz J."/>
            <person name="Juenger T."/>
        </authorList>
    </citation>
    <scope>NUCLEOTIDE SEQUENCE [LARGE SCALE GENOMIC DNA]</scope>
    <source>
        <strain evidence="1">FIL2</strain>
    </source>
</reference>
<proteinExistence type="predicted"/>
<accession>A0A2T8I2G4</accession>
<dbReference type="AlphaFoldDB" id="A0A2T8I2G4"/>
<name>A0A2T8I2G4_9POAL</name>